<feature type="domain" description="DUF1553" evidence="2">
    <location>
        <begin position="455"/>
        <end position="712"/>
    </location>
</feature>
<feature type="domain" description="DUF1549" evidence="1">
    <location>
        <begin position="162"/>
        <end position="366"/>
    </location>
</feature>
<dbReference type="InterPro" id="IPR036909">
    <property type="entry name" value="Cyt_c-like_dom_sf"/>
</dbReference>
<dbReference type="PANTHER" id="PTHR35889:SF3">
    <property type="entry name" value="F-BOX DOMAIN-CONTAINING PROTEIN"/>
    <property type="match status" value="1"/>
</dbReference>
<dbReference type="RefSeq" id="WP_099148126.1">
    <property type="nucleotide sequence ID" value="NZ_PDUD01000001.1"/>
</dbReference>
<sequence>MPSIAPNHIWLLLISVTLLGTGMSCSNRANDRELVDYNFDVRPILSDKCFKCHGPDANQRKADLRLDTEEGAYAALKDDASQFVIVPGEPNQSALYHRITTTDSLDIMPPPEANLALSEGEIELLKKWIEQGAEYKPHWAFIPPEMPDRPEVELADWPQNDIDYYVLKKMESQGLSPNSEADKAHLLKRLAFDLTGLPPDLELQEKYLADDSEGAYEKVVDELLASPHYGEKLALHWLDVARYADSHGYQDDGLRTMWPWRDWVIHAFNSNYPYDQFLTWQLAGDLIPDKSKETLLATGFNRNHKITQEGGVIDEEYRIEYVTDRTNTFGKAFLGLTFECAKCHDHKYDPISQKNYYETFAFFDQVPEKGLVGTIDASFADPPNMEITNEDVAGILDFINKQDSAKLEVMVMQDSTGIRATQILDRGLYDAKTDTVTPNMPLAIMPFDTAVFPANRLGLARWMLAEEQPLTARVFVNRIWQELFGRGIVKTSGDFGMQGNLPTNLPLLDYLAIDFRENGWDIKRLIKQIVMSATYRQSAEVPQEKLEKDPENVYLARAPRLRLPAENVRDLVLASSGLLNDDIGGPSVKTYQPDGIWESASSGRGILTNYIQDHDKDLYRRGMYQFIKRTVPPPVMLMFDASNRDQCEVRRMRTNTPLQALVMLNDPHVLEASRVLAEKLFGEAGDIDAKIEKAFQLIICRPPGAEEFAVLQGHFKEESQYFAEHPDAAEKFLRTGEFPRATVENVTALAALMQVVHTIYNLEEAIVKT</sequence>
<reference evidence="4 5" key="1">
    <citation type="submission" date="2017-10" db="EMBL/GenBank/DDBJ databases">
        <title>The draft genome sequence of Lewinella nigricans NBRC 102662.</title>
        <authorList>
            <person name="Wang K."/>
        </authorList>
    </citation>
    <scope>NUCLEOTIDE SEQUENCE [LARGE SCALE GENOMIC DNA]</scope>
    <source>
        <strain evidence="4 5">NBRC 102662</strain>
    </source>
</reference>
<dbReference type="InterPro" id="IPR011444">
    <property type="entry name" value="DUF1549"/>
</dbReference>
<dbReference type="Pfam" id="PF07583">
    <property type="entry name" value="PSCyt2"/>
    <property type="match status" value="1"/>
</dbReference>
<dbReference type="Pfam" id="PF07587">
    <property type="entry name" value="PSD1"/>
    <property type="match status" value="1"/>
</dbReference>
<evidence type="ECO:0000259" key="2">
    <source>
        <dbReference type="Pfam" id="PF07587"/>
    </source>
</evidence>
<evidence type="ECO:0000259" key="3">
    <source>
        <dbReference type="Pfam" id="PF07635"/>
    </source>
</evidence>
<evidence type="ECO:0000313" key="4">
    <source>
        <dbReference type="EMBL" id="PHN08535.1"/>
    </source>
</evidence>
<organism evidence="4 5">
    <name type="scientific">Flavilitoribacter nigricans (strain ATCC 23147 / DSM 23189 / NBRC 102662 / NCIMB 1420 / SS-2)</name>
    <name type="common">Lewinella nigricans</name>
    <dbReference type="NCBI Taxonomy" id="1122177"/>
    <lineage>
        <taxon>Bacteria</taxon>
        <taxon>Pseudomonadati</taxon>
        <taxon>Bacteroidota</taxon>
        <taxon>Saprospiria</taxon>
        <taxon>Saprospirales</taxon>
        <taxon>Lewinellaceae</taxon>
        <taxon>Flavilitoribacter</taxon>
    </lineage>
</organism>
<dbReference type="PANTHER" id="PTHR35889">
    <property type="entry name" value="CYCLOINULO-OLIGOSACCHARIDE FRUCTANOTRANSFERASE-RELATED"/>
    <property type="match status" value="1"/>
</dbReference>
<dbReference type="EMBL" id="PDUD01000001">
    <property type="protein sequence ID" value="PHN08535.1"/>
    <property type="molecule type" value="Genomic_DNA"/>
</dbReference>
<name>A0A2D0NJ56_FLAN2</name>
<feature type="domain" description="Cytochrome C Planctomycete-type" evidence="3">
    <location>
        <begin position="49"/>
        <end position="112"/>
    </location>
</feature>
<evidence type="ECO:0008006" key="6">
    <source>
        <dbReference type="Google" id="ProtNLM"/>
    </source>
</evidence>
<dbReference type="Pfam" id="PF07635">
    <property type="entry name" value="PSCyt1"/>
    <property type="match status" value="1"/>
</dbReference>
<dbReference type="GO" id="GO:0020037">
    <property type="term" value="F:heme binding"/>
    <property type="evidence" value="ECO:0007669"/>
    <property type="project" value="InterPro"/>
</dbReference>
<accession>A0A2D0NJ56</accession>
<keyword evidence="5" id="KW-1185">Reference proteome</keyword>
<dbReference type="AlphaFoldDB" id="A0A2D0NJ56"/>
<gene>
    <name evidence="4" type="ORF">CRP01_01075</name>
</gene>
<evidence type="ECO:0000259" key="1">
    <source>
        <dbReference type="Pfam" id="PF07583"/>
    </source>
</evidence>
<comment type="caution">
    <text evidence="4">The sequence shown here is derived from an EMBL/GenBank/DDBJ whole genome shotgun (WGS) entry which is preliminary data.</text>
</comment>
<protein>
    <recommendedName>
        <fullName evidence="6">DUF1553 domain-containing protein</fullName>
    </recommendedName>
</protein>
<proteinExistence type="predicted"/>
<evidence type="ECO:0000313" key="5">
    <source>
        <dbReference type="Proteomes" id="UP000223913"/>
    </source>
</evidence>
<dbReference type="InterPro" id="IPR011429">
    <property type="entry name" value="Cyt_c_Planctomycete-type"/>
</dbReference>
<dbReference type="OrthoDB" id="1450284at2"/>
<dbReference type="GO" id="GO:0009055">
    <property type="term" value="F:electron transfer activity"/>
    <property type="evidence" value="ECO:0007669"/>
    <property type="project" value="InterPro"/>
</dbReference>
<dbReference type="SUPFAM" id="SSF46626">
    <property type="entry name" value="Cytochrome c"/>
    <property type="match status" value="1"/>
</dbReference>
<dbReference type="Proteomes" id="UP000223913">
    <property type="component" value="Unassembled WGS sequence"/>
</dbReference>
<dbReference type="InterPro" id="IPR022655">
    <property type="entry name" value="DUF1553"/>
</dbReference>